<reference evidence="5 6" key="1">
    <citation type="submission" date="2013-06" db="EMBL/GenBank/DDBJ databases">
        <authorList>
            <person name="Weinstock G."/>
            <person name="Sodergren E."/>
            <person name="Clifton S."/>
            <person name="Fulton L."/>
            <person name="Fulton B."/>
            <person name="Courtney L."/>
            <person name="Fronick C."/>
            <person name="Harrison M."/>
            <person name="Strong C."/>
            <person name="Farmer C."/>
            <person name="Delahaunty K."/>
            <person name="Markovic C."/>
            <person name="Hall O."/>
            <person name="Minx P."/>
            <person name="Tomlinson C."/>
            <person name="Mitreva M."/>
            <person name="Nelson J."/>
            <person name="Hou S."/>
            <person name="Wollam A."/>
            <person name="Pepin K.H."/>
            <person name="Johnson M."/>
            <person name="Bhonagiri V."/>
            <person name="Nash W.E."/>
            <person name="Warren W."/>
            <person name="Chinwalla A."/>
            <person name="Mardis E.R."/>
            <person name="Wilson R.K."/>
        </authorList>
    </citation>
    <scope>NUCLEOTIDE SEQUENCE [LARGE SCALE GENOMIC DNA]</scope>
    <source>
        <strain evidence="5 6">ATCC 51271</strain>
    </source>
</reference>
<comment type="caution">
    <text evidence="5">The sequence shown here is derived from an EMBL/GenBank/DDBJ whole genome shotgun (WGS) entry which is preliminary data.</text>
</comment>
<feature type="domain" description="Rhodanese" evidence="4">
    <location>
        <begin position="237"/>
        <end position="354"/>
    </location>
</feature>
<dbReference type="STRING" id="592026.GCWU0000282_001260"/>
<gene>
    <name evidence="5" type="ORF">GCWU0000282_001260</name>
</gene>
<name>V2Y3I6_9FIRM</name>
<dbReference type="HOGENOM" id="CLU_031618_2_1_9"/>
<dbReference type="CDD" id="cd01448">
    <property type="entry name" value="TST_Repeat_1"/>
    <property type="match status" value="1"/>
</dbReference>
<dbReference type="InterPro" id="IPR036873">
    <property type="entry name" value="Rhodanese-like_dom_sf"/>
</dbReference>
<feature type="chain" id="PRO_5039024714" evidence="3">
    <location>
        <begin position="20"/>
        <end position="378"/>
    </location>
</feature>
<dbReference type="PANTHER" id="PTHR11364:SF27">
    <property type="entry name" value="SULFURTRANSFERASE"/>
    <property type="match status" value="1"/>
</dbReference>
<dbReference type="eggNOG" id="COG2897">
    <property type="taxonomic scope" value="Bacteria"/>
</dbReference>
<evidence type="ECO:0000259" key="4">
    <source>
        <dbReference type="PROSITE" id="PS50206"/>
    </source>
</evidence>
<evidence type="ECO:0000256" key="3">
    <source>
        <dbReference type="SAM" id="SignalP"/>
    </source>
</evidence>
<evidence type="ECO:0000256" key="1">
    <source>
        <dbReference type="ARBA" id="ARBA00022679"/>
    </source>
</evidence>
<keyword evidence="6" id="KW-1185">Reference proteome</keyword>
<organism evidence="5 6">
    <name type="scientific">Catonella morbi ATCC 51271</name>
    <dbReference type="NCBI Taxonomy" id="592026"/>
    <lineage>
        <taxon>Bacteria</taxon>
        <taxon>Bacillati</taxon>
        <taxon>Bacillota</taxon>
        <taxon>Clostridia</taxon>
        <taxon>Lachnospirales</taxon>
        <taxon>Lachnospiraceae</taxon>
        <taxon>Catonella</taxon>
    </lineage>
</organism>
<dbReference type="Proteomes" id="UP000018227">
    <property type="component" value="Unassembled WGS sequence"/>
</dbReference>
<evidence type="ECO:0000256" key="2">
    <source>
        <dbReference type="ARBA" id="ARBA00022737"/>
    </source>
</evidence>
<dbReference type="SUPFAM" id="SSF52821">
    <property type="entry name" value="Rhodanese/Cell cycle control phosphatase"/>
    <property type="match status" value="2"/>
</dbReference>
<keyword evidence="2" id="KW-0677">Repeat</keyword>
<dbReference type="PROSITE" id="PS50206">
    <property type="entry name" value="RHODANESE_3"/>
    <property type="match status" value="2"/>
</dbReference>
<dbReference type="PROSITE" id="PS51257">
    <property type="entry name" value="PROKAR_LIPOPROTEIN"/>
    <property type="match status" value="1"/>
</dbReference>
<keyword evidence="1" id="KW-0808">Transferase</keyword>
<dbReference type="RefSeq" id="WP_023354140.1">
    <property type="nucleotide sequence ID" value="NZ_KI535367.1"/>
</dbReference>
<dbReference type="Gene3D" id="3.40.250.10">
    <property type="entry name" value="Rhodanese-like domain"/>
    <property type="match status" value="2"/>
</dbReference>
<dbReference type="OrthoDB" id="9770030at2"/>
<evidence type="ECO:0000313" key="6">
    <source>
        <dbReference type="Proteomes" id="UP000018227"/>
    </source>
</evidence>
<proteinExistence type="predicted"/>
<evidence type="ECO:0000313" key="5">
    <source>
        <dbReference type="EMBL" id="ESL03548.1"/>
    </source>
</evidence>
<dbReference type="PANTHER" id="PTHR11364">
    <property type="entry name" value="THIOSULFATE SULFERTANSFERASE"/>
    <property type="match status" value="1"/>
</dbReference>
<feature type="domain" description="Rhodanese" evidence="4">
    <location>
        <begin position="91"/>
        <end position="202"/>
    </location>
</feature>
<accession>V2Y3I6</accession>
<dbReference type="AlphaFoldDB" id="V2Y3I6"/>
<feature type="signal peptide" evidence="3">
    <location>
        <begin position="1"/>
        <end position="19"/>
    </location>
</feature>
<dbReference type="InterPro" id="IPR045078">
    <property type="entry name" value="TST/MPST-like"/>
</dbReference>
<sequence length="378" mass="41103">MKKSVVSMLSLAVAVGLLTACGGSGQNVTKSSAVKSESVPASQVSQIVTGSQSSSATSKVSETAEVAPVEKTKVFVSPEWVKSVIDGKQEESKDFVILEAGWGEVADDKAYTDGHIPGALHMNTDYVESEEMWNIRTPEEITELMKKYGITKDTTVITYGNTPVIAADDRVAMTLLWAGVENVKNLSGGIDAWKNAGYELETTVNEPKATDKDFGVTIPAHPEYILSIDQVKDKLKNDKNFKLVSIRSRDEFEGKTSGYGYIDRAGEPLGAIWGHDTDDGSYNNEDGTVVGLDKLNEYLKESGASTENETSYYCGTGWRAAIPFLIEYENGIKNVSVYDGGWFQWQKDGENPVQLGAPGSADYKEVKVKDLSTDKAKK</sequence>
<dbReference type="GO" id="GO:0004792">
    <property type="term" value="F:thiosulfate-cyanide sulfurtransferase activity"/>
    <property type="evidence" value="ECO:0007669"/>
    <property type="project" value="TreeGrafter"/>
</dbReference>
<dbReference type="Pfam" id="PF00581">
    <property type="entry name" value="Rhodanese"/>
    <property type="match status" value="2"/>
</dbReference>
<protein>
    <submittedName>
        <fullName evidence="5">Rhodanese-like protein</fullName>
    </submittedName>
</protein>
<dbReference type="SMART" id="SM00450">
    <property type="entry name" value="RHOD"/>
    <property type="match status" value="2"/>
</dbReference>
<keyword evidence="3" id="KW-0732">Signal</keyword>
<dbReference type="InterPro" id="IPR001763">
    <property type="entry name" value="Rhodanese-like_dom"/>
</dbReference>
<dbReference type="EMBL" id="ACIL03000009">
    <property type="protein sequence ID" value="ESL03548.1"/>
    <property type="molecule type" value="Genomic_DNA"/>
</dbReference>